<organism evidence="1">
    <name type="scientific">Pseudomonas tritici</name>
    <dbReference type="NCBI Taxonomy" id="2745518"/>
    <lineage>
        <taxon>Bacteria</taxon>
        <taxon>Pseudomonadati</taxon>
        <taxon>Pseudomonadota</taxon>
        <taxon>Gammaproteobacteria</taxon>
        <taxon>Pseudomonadales</taxon>
        <taxon>Pseudomonadaceae</taxon>
        <taxon>Pseudomonas</taxon>
    </lineage>
</organism>
<gene>
    <name evidence="1" type="ORF">HU722_47450</name>
</gene>
<name>A0A8H9Z3H3_9PSED</name>
<protein>
    <submittedName>
        <fullName evidence="1">Uncharacterized protein</fullName>
    </submittedName>
</protein>
<dbReference type="EMBL" id="JABWQF010000064">
    <property type="protein sequence ID" value="MBC3299174.1"/>
    <property type="molecule type" value="Genomic_DNA"/>
</dbReference>
<accession>A0A8H9Z3H3</accession>
<comment type="caution">
    <text evidence="1">The sequence shown here is derived from an EMBL/GenBank/DDBJ whole genome shotgun (WGS) entry which is preliminary data.</text>
</comment>
<evidence type="ECO:0000313" key="1">
    <source>
        <dbReference type="EMBL" id="MBC3299174.1"/>
    </source>
</evidence>
<reference evidence="1" key="1">
    <citation type="journal article" date="2020" name="Microorganisms">
        <title>Reliable Identification of Environmental Pseudomonas Isolates Using the rpoD Gene.</title>
        <authorList>
            <consortium name="The Broad Institute Genome Sequencing Platform"/>
            <person name="Girard L."/>
            <person name="Lood C."/>
            <person name="Rokni-Zadeh H."/>
            <person name="van Noort V."/>
            <person name="Lavigne R."/>
            <person name="De Mot R."/>
        </authorList>
    </citation>
    <scope>NUCLEOTIDE SEQUENCE [LARGE SCALE GENOMIC DNA]</scope>
    <source>
        <strain evidence="1">SWRI145</strain>
    </source>
</reference>
<proteinExistence type="predicted"/>
<sequence>MARIYPGLTNIKDLDETRLDKCFADYCQKKHVIKNSIDLVLEMRNLVLNSREMIVCCLSRKYELSITGDCDEGHEVLLFGIADVR</sequence>
<dbReference type="AlphaFoldDB" id="A0A8H9Z3H3"/>